<dbReference type="eggNOG" id="COG5001">
    <property type="taxonomic scope" value="Bacteria"/>
</dbReference>
<evidence type="ECO:0000259" key="1">
    <source>
        <dbReference type="PROSITE" id="PS50925"/>
    </source>
</evidence>
<organism evidence="2 3">
    <name type="scientific">Novosphingobium resinovorum</name>
    <dbReference type="NCBI Taxonomy" id="158500"/>
    <lineage>
        <taxon>Bacteria</taxon>
        <taxon>Pseudomonadati</taxon>
        <taxon>Pseudomonadota</taxon>
        <taxon>Alphaproteobacteria</taxon>
        <taxon>Sphingomonadales</taxon>
        <taxon>Sphingomonadaceae</taxon>
        <taxon>Novosphingobium</taxon>
    </lineage>
</organism>
<dbReference type="GO" id="GO:0071949">
    <property type="term" value="F:FAD binding"/>
    <property type="evidence" value="ECO:0007669"/>
    <property type="project" value="InterPro"/>
</dbReference>
<feature type="domain" description="BLUF" evidence="1">
    <location>
        <begin position="22"/>
        <end position="115"/>
    </location>
</feature>
<comment type="caution">
    <text evidence="2">The sequence shown here is derived from an EMBL/GenBank/DDBJ whole genome shotgun (WGS) entry which is preliminary data.</text>
</comment>
<evidence type="ECO:0000313" key="2">
    <source>
        <dbReference type="EMBL" id="EZP79934.1"/>
    </source>
</evidence>
<dbReference type="Proteomes" id="UP000024329">
    <property type="component" value="Unassembled WGS sequence"/>
</dbReference>
<dbReference type="InterPro" id="IPR036046">
    <property type="entry name" value="Acylphosphatase-like_dom_sf"/>
</dbReference>
<proteinExistence type="predicted"/>
<dbReference type="Gene3D" id="3.30.70.100">
    <property type="match status" value="1"/>
</dbReference>
<evidence type="ECO:0000313" key="3">
    <source>
        <dbReference type="Proteomes" id="UP000024329"/>
    </source>
</evidence>
<dbReference type="SMART" id="SM01034">
    <property type="entry name" value="BLUF"/>
    <property type="match status" value="1"/>
</dbReference>
<dbReference type="AlphaFoldDB" id="A0A031JSQ9"/>
<dbReference type="GO" id="GO:0009882">
    <property type="term" value="F:blue light photoreceptor activity"/>
    <property type="evidence" value="ECO:0007669"/>
    <property type="project" value="InterPro"/>
</dbReference>
<dbReference type="PROSITE" id="PS50925">
    <property type="entry name" value="BLUF"/>
    <property type="match status" value="1"/>
</dbReference>
<name>A0A031JSQ9_9SPHN</name>
<dbReference type="EMBL" id="JFYZ01000020">
    <property type="protein sequence ID" value="EZP79934.1"/>
    <property type="molecule type" value="Genomic_DNA"/>
</dbReference>
<dbReference type="Pfam" id="PF04940">
    <property type="entry name" value="BLUF"/>
    <property type="match status" value="1"/>
</dbReference>
<protein>
    <submittedName>
        <fullName evidence="2">Photopigment and puc expression activator</fullName>
    </submittedName>
</protein>
<dbReference type="InterPro" id="IPR007024">
    <property type="entry name" value="BLUF_domain"/>
</dbReference>
<gene>
    <name evidence="2" type="ORF">BV97_03717</name>
</gene>
<dbReference type="RefSeq" id="WP_036527633.1">
    <property type="nucleotide sequence ID" value="NZ_JFYZ01000020.1"/>
</dbReference>
<dbReference type="SUPFAM" id="SSF54975">
    <property type="entry name" value="Acylphosphatase/BLUF domain-like"/>
    <property type="match status" value="1"/>
</dbReference>
<dbReference type="PATRIC" id="fig|158500.4.peg.3788"/>
<accession>A0A031JSQ9</accession>
<sequence>MEDNDPVMAGTADVCTLSEAPLRVLIYLSTAGAQENAQADTALALAHEVQAGNRRKGLTGLLLGNGNSYMQVLEGSPEAVGQMFATVNRDPRHRALDVVLDQPATERTFPDTAMLGLDLDASPLDRRAAIEALIPAGADRDVREKLLAFSVFD</sequence>
<reference evidence="2 3" key="1">
    <citation type="submission" date="2014-03" db="EMBL/GenBank/DDBJ databases">
        <title>Whole genome sequence of Novosphingobium resinovorum KF1.</title>
        <authorList>
            <person name="Gan H.M."/>
            <person name="Gan H.Y."/>
            <person name="Chew T.H."/>
            <person name="Savka M.A."/>
        </authorList>
    </citation>
    <scope>NUCLEOTIDE SEQUENCE [LARGE SCALE GENOMIC DNA]</scope>
    <source>
        <strain evidence="2 3">KF1</strain>
    </source>
</reference>